<evidence type="ECO:0000256" key="7">
    <source>
        <dbReference type="PIRSR" id="PIRSR000138-2"/>
    </source>
</evidence>
<dbReference type="Proteomes" id="UP000092952">
    <property type="component" value="Chromosome"/>
</dbReference>
<feature type="binding site" evidence="7">
    <location>
        <position position="253"/>
    </location>
    <ligand>
        <name>FMN</name>
        <dbReference type="ChEBI" id="CHEBI:58210"/>
    </ligand>
</feature>
<comment type="cofactor">
    <cofactor evidence="1">
        <name>FMN</name>
        <dbReference type="ChEBI" id="CHEBI:58210"/>
    </cofactor>
</comment>
<feature type="binding site" evidence="7">
    <location>
        <begin position="308"/>
        <end position="312"/>
    </location>
    <ligand>
        <name>FMN</name>
        <dbReference type="ChEBI" id="CHEBI:58210"/>
    </ligand>
</feature>
<dbReference type="InterPro" id="IPR008259">
    <property type="entry name" value="FMN_hydac_DH_AS"/>
</dbReference>
<feature type="binding site" evidence="7">
    <location>
        <position position="277"/>
    </location>
    <ligand>
        <name>glyoxylate</name>
        <dbReference type="ChEBI" id="CHEBI:36655"/>
    </ligand>
</feature>
<dbReference type="InterPro" id="IPR037396">
    <property type="entry name" value="FMN_HAD"/>
</dbReference>
<dbReference type="FunCoup" id="A0A1B1YUB0">
    <property type="interactions" value="228"/>
</dbReference>
<dbReference type="EMBL" id="CP014671">
    <property type="protein sequence ID" value="ANX04322.1"/>
    <property type="molecule type" value="Genomic_DNA"/>
</dbReference>
<evidence type="ECO:0000313" key="10">
    <source>
        <dbReference type="Proteomes" id="UP000092952"/>
    </source>
</evidence>
<feature type="binding site" evidence="7">
    <location>
        <position position="280"/>
    </location>
    <ligand>
        <name>glyoxylate</name>
        <dbReference type="ChEBI" id="CHEBI:36655"/>
    </ligand>
</feature>
<dbReference type="PROSITE" id="PS51349">
    <property type="entry name" value="FMN_HYDROXY_ACID_DH_2"/>
    <property type="match status" value="1"/>
</dbReference>
<feature type="binding site" evidence="7">
    <location>
        <position position="131"/>
    </location>
    <ligand>
        <name>glyoxylate</name>
        <dbReference type="ChEBI" id="CHEBI:36655"/>
    </ligand>
</feature>
<dbReference type="PIRSF" id="PIRSF000138">
    <property type="entry name" value="Al-hdrx_acd_dh"/>
    <property type="match status" value="1"/>
</dbReference>
<feature type="binding site" evidence="7">
    <location>
        <begin position="79"/>
        <end position="81"/>
    </location>
    <ligand>
        <name>FMN</name>
        <dbReference type="ChEBI" id="CHEBI:58210"/>
    </ligand>
</feature>
<dbReference type="NCBIfam" id="NF008398">
    <property type="entry name" value="PRK11197.1"/>
    <property type="match status" value="1"/>
</dbReference>
<feature type="binding site" evidence="7">
    <location>
        <position position="157"/>
    </location>
    <ligand>
        <name>FMN</name>
        <dbReference type="ChEBI" id="CHEBI:58210"/>
    </ligand>
</feature>
<evidence type="ECO:0000256" key="6">
    <source>
        <dbReference type="PIRSR" id="PIRSR000138-1"/>
    </source>
</evidence>
<dbReference type="InParanoid" id="A0A1B1YUB0"/>
<dbReference type="SUPFAM" id="SSF51395">
    <property type="entry name" value="FMN-linked oxidoreductases"/>
    <property type="match status" value="1"/>
</dbReference>
<dbReference type="GO" id="GO:0004459">
    <property type="term" value="F:L-lactate dehydrogenase (NAD+) activity"/>
    <property type="evidence" value="ECO:0007669"/>
    <property type="project" value="TreeGrafter"/>
</dbReference>
<keyword evidence="3 7" id="KW-0288">FMN</keyword>
<feature type="binding site" evidence="7">
    <location>
        <position position="129"/>
    </location>
    <ligand>
        <name>FMN</name>
        <dbReference type="ChEBI" id="CHEBI:58210"/>
    </ligand>
</feature>
<dbReference type="Gene3D" id="3.20.20.70">
    <property type="entry name" value="Aldolase class I"/>
    <property type="match status" value="1"/>
</dbReference>
<proteinExistence type="inferred from homology"/>
<comment type="similarity">
    <text evidence="5">Belongs to the FMN-dependent alpha-hydroxy acid dehydrogenase family.</text>
</comment>
<keyword evidence="10" id="KW-1185">Reference proteome</keyword>
<dbReference type="InterPro" id="IPR013785">
    <property type="entry name" value="Aldolase_TIM"/>
</dbReference>
<dbReference type="PROSITE" id="PS00557">
    <property type="entry name" value="FMN_HYDROXY_ACID_DH_1"/>
    <property type="match status" value="1"/>
</dbReference>
<dbReference type="InterPro" id="IPR000262">
    <property type="entry name" value="FMN-dep_DH"/>
</dbReference>
<dbReference type="CDD" id="cd02809">
    <property type="entry name" value="alpha_hydroxyacid_oxid_FMN"/>
    <property type="match status" value="1"/>
</dbReference>
<dbReference type="GO" id="GO:0010181">
    <property type="term" value="F:FMN binding"/>
    <property type="evidence" value="ECO:0007669"/>
    <property type="project" value="InterPro"/>
</dbReference>
<dbReference type="AlphaFoldDB" id="A0A1B1YUB0"/>
<organism evidence="9 10">
    <name type="scientific">Immundisolibacter cernigliae</name>
    <dbReference type="NCBI Taxonomy" id="1810504"/>
    <lineage>
        <taxon>Bacteria</taxon>
        <taxon>Pseudomonadati</taxon>
        <taxon>Pseudomonadota</taxon>
        <taxon>Gammaproteobacteria</taxon>
        <taxon>Immundisolibacterales</taxon>
        <taxon>Immundisolibacteraceae</taxon>
        <taxon>Immundisolibacter</taxon>
    </lineage>
</organism>
<evidence type="ECO:0000259" key="8">
    <source>
        <dbReference type="PROSITE" id="PS51349"/>
    </source>
</evidence>
<accession>A0A1B1YUB0</accession>
<reference evidence="10" key="1">
    <citation type="submission" date="2016-03" db="EMBL/GenBank/DDBJ databases">
        <title>Complete genome sequence of Solimmundus cernigliae, representing a novel lineage of polycyclic aromatic hydrocarbon degraders within the Gammaproteobacteria.</title>
        <authorList>
            <person name="Singleton D.R."/>
            <person name="Dickey A.N."/>
            <person name="Scholl E.H."/>
            <person name="Wright F.A."/>
            <person name="Aitken M.D."/>
        </authorList>
    </citation>
    <scope>NUCLEOTIDE SEQUENCE [LARGE SCALE GENOMIC DNA]</scope>
    <source>
        <strain evidence="10">TR3.2</strain>
    </source>
</reference>
<feature type="binding site" evidence="7">
    <location>
        <position position="108"/>
    </location>
    <ligand>
        <name>FMN</name>
        <dbReference type="ChEBI" id="CHEBI:58210"/>
    </ligand>
</feature>
<evidence type="ECO:0000256" key="1">
    <source>
        <dbReference type="ARBA" id="ARBA00001917"/>
    </source>
</evidence>
<dbReference type="FunFam" id="3.20.20.70:FF:000029">
    <property type="entry name" value="L-lactate dehydrogenase"/>
    <property type="match status" value="1"/>
</dbReference>
<keyword evidence="2 7" id="KW-0285">Flavoprotein</keyword>
<sequence>MSAVCASVDDLRRQAKRYLPRMVFDFVDGGAEREITLRANTADFEPLRFAPRVLTDVSQVDLSTTLLGEQLALPLLIAPMGLCGLVRPEGELALARAARAAGIPFVLSTAASHSLEAVMDAAAGNLWFQLYIFRDREFARSLLQRARAAGYRALVVTVDLTRGGKREKDIHNGFTVPPRFTRRTALDLLRHPAWLWRMAPHRGLTLGNLVGWGGQDSNVIALSTFMNTQIDPSISWADLDWLRAEWDLPLLVKGILHPDDARQAVAAGADGIIVSNHGGRQLDGAPSTISALAGVVDAVSTSADVILDSGVRSGADILKALALGARACMIGKAALYGLGAGGQGGVERVLAILRQELDVAMALTGNHRASAVRSDTLKP</sequence>
<dbReference type="Pfam" id="PF01070">
    <property type="entry name" value="FMN_dh"/>
    <property type="match status" value="1"/>
</dbReference>
<feature type="active site" description="Proton acceptor" evidence="6">
    <location>
        <position position="277"/>
    </location>
</feature>
<keyword evidence="4" id="KW-0560">Oxidoreductase</keyword>
<dbReference type="KEGG" id="gbi:PG2T_09135"/>
<evidence type="ECO:0000313" key="9">
    <source>
        <dbReference type="EMBL" id="ANX04322.1"/>
    </source>
</evidence>
<name>A0A1B1YUB0_9GAMM</name>
<dbReference type="PANTHER" id="PTHR10578:SF107">
    <property type="entry name" value="2-HYDROXYACID OXIDASE 1"/>
    <property type="match status" value="1"/>
</dbReference>
<protein>
    <recommendedName>
        <fullName evidence="8">FMN hydroxy acid dehydrogenase domain-containing protein</fullName>
    </recommendedName>
</protein>
<dbReference type="OrthoDB" id="9770452at2"/>
<dbReference type="GO" id="GO:0005886">
    <property type="term" value="C:plasma membrane"/>
    <property type="evidence" value="ECO:0007669"/>
    <property type="project" value="TreeGrafter"/>
</dbReference>
<evidence type="ECO:0000256" key="3">
    <source>
        <dbReference type="ARBA" id="ARBA00022643"/>
    </source>
</evidence>
<dbReference type="PANTHER" id="PTHR10578">
    <property type="entry name" value="S -2-HYDROXY-ACID OXIDASE-RELATED"/>
    <property type="match status" value="1"/>
</dbReference>
<feature type="binding site" evidence="7">
    <location>
        <position position="275"/>
    </location>
    <ligand>
        <name>FMN</name>
        <dbReference type="ChEBI" id="CHEBI:58210"/>
    </ligand>
</feature>
<dbReference type="GO" id="GO:0009060">
    <property type="term" value="P:aerobic respiration"/>
    <property type="evidence" value="ECO:0007669"/>
    <property type="project" value="TreeGrafter"/>
</dbReference>
<gene>
    <name evidence="9" type="ORF">PG2T_09135</name>
</gene>
<dbReference type="RefSeq" id="WP_068804410.1">
    <property type="nucleotide sequence ID" value="NZ_CP014671.1"/>
</dbReference>
<evidence type="ECO:0000256" key="2">
    <source>
        <dbReference type="ARBA" id="ARBA00022630"/>
    </source>
</evidence>
<feature type="binding site" evidence="7">
    <location>
        <position position="166"/>
    </location>
    <ligand>
        <name>glyoxylate</name>
        <dbReference type="ChEBI" id="CHEBI:36655"/>
    </ligand>
</feature>
<evidence type="ECO:0000256" key="4">
    <source>
        <dbReference type="ARBA" id="ARBA00023002"/>
    </source>
</evidence>
<feature type="domain" description="FMN hydroxy acid dehydrogenase" evidence="8">
    <location>
        <begin position="1"/>
        <end position="379"/>
    </location>
</feature>
<dbReference type="STRING" id="1810504.PG2T_09135"/>
<dbReference type="InterPro" id="IPR012133">
    <property type="entry name" value="Alpha-hydoxy_acid_DH_FMN"/>
</dbReference>
<evidence type="ECO:0000256" key="5">
    <source>
        <dbReference type="ARBA" id="ARBA00024042"/>
    </source>
</evidence>